<feature type="compositionally biased region" description="Basic and acidic residues" evidence="1">
    <location>
        <begin position="62"/>
        <end position="71"/>
    </location>
</feature>
<name>A0A0J6C5G4_9BORD</name>
<accession>A0A0M7HMG8</accession>
<proteinExistence type="predicted"/>
<reference evidence="3 4" key="1">
    <citation type="submission" date="2015-09" db="EMBL/GenBank/DDBJ databases">
        <authorList>
            <person name="Jackson K.R."/>
            <person name="Lunt B.L."/>
            <person name="Fisher J.N.B."/>
            <person name="Gardner A.V."/>
            <person name="Bailey M.E."/>
            <person name="Deus L.M."/>
            <person name="Earl A.S."/>
            <person name="Gibby P.D."/>
            <person name="Hartmann K.A."/>
            <person name="Liu J.E."/>
            <person name="Manci A.M."/>
            <person name="Nielsen D.A."/>
            <person name="Solomon M.B."/>
            <person name="Breakwell D.P."/>
            <person name="Burnett S.H."/>
            <person name="Grose J.H."/>
        </authorList>
    </citation>
    <scope>NUCLEOTIDE SEQUENCE [LARGE SCALE GENOMIC DNA]</scope>
    <source>
        <strain evidence="3 4">2789STDY5608636</strain>
    </source>
</reference>
<protein>
    <submittedName>
        <fullName evidence="3">Uncharacterized protein</fullName>
    </submittedName>
</protein>
<evidence type="ECO:0000313" key="3">
    <source>
        <dbReference type="EMBL" id="CUJ10640.1"/>
    </source>
</evidence>
<reference evidence="2 5" key="2">
    <citation type="submission" date="2016-07" db="EMBL/GenBank/DDBJ databases">
        <title>Complete genome sequences of Bordetella pseudohinzii.</title>
        <authorList>
            <person name="Spilker T."/>
            <person name="Darrah R."/>
            <person name="LiPuma J.J."/>
        </authorList>
    </citation>
    <scope>NUCLEOTIDE SEQUENCE [LARGE SCALE GENOMIC DNA]</scope>
    <source>
        <strain evidence="2 5">HI4681</strain>
    </source>
</reference>
<evidence type="ECO:0000313" key="4">
    <source>
        <dbReference type="Proteomes" id="UP000053096"/>
    </source>
</evidence>
<dbReference type="EMBL" id="CP016440">
    <property type="protein sequence ID" value="ANY16098.1"/>
    <property type="molecule type" value="Genomic_DNA"/>
</dbReference>
<dbReference type="AlphaFoldDB" id="A0A0J6C5G4"/>
<feature type="region of interest" description="Disordered" evidence="1">
    <location>
        <begin position="1"/>
        <end position="103"/>
    </location>
</feature>
<dbReference type="KEGG" id="bpdz:BBN53_09420"/>
<evidence type="ECO:0000313" key="5">
    <source>
        <dbReference type="Proteomes" id="UP000092950"/>
    </source>
</evidence>
<dbReference type="OrthoDB" id="8657529at2"/>
<dbReference type="Proteomes" id="UP000092950">
    <property type="component" value="Chromosome"/>
</dbReference>
<accession>A0A0J6C5G4</accession>
<organism evidence="3 4">
    <name type="scientific">Bordetella pseudohinzii</name>
    <dbReference type="NCBI Taxonomy" id="1331258"/>
    <lineage>
        <taxon>Bacteria</taxon>
        <taxon>Pseudomonadati</taxon>
        <taxon>Pseudomonadota</taxon>
        <taxon>Betaproteobacteria</taxon>
        <taxon>Burkholderiales</taxon>
        <taxon>Alcaligenaceae</taxon>
        <taxon>Bordetella</taxon>
    </lineage>
</organism>
<gene>
    <name evidence="2" type="ORF">BBN53_09420</name>
    <name evidence="3" type="ORF">ERS370011_03787</name>
</gene>
<sequence>MNTRADKPAAAGRHPANIESRAADRQADAVAAPDNPARHVSINAKVLPPTSLVDVPNFPPKISRDPNEALIERLPSADEQTESNWADGAQPQPRAKNARSSLF</sequence>
<dbReference type="Proteomes" id="UP000053096">
    <property type="component" value="Unassembled WGS sequence"/>
</dbReference>
<dbReference type="RefSeq" id="WP_043208119.1">
    <property type="nucleotide sequence ID" value="NZ_CAJGUP010000211.1"/>
</dbReference>
<evidence type="ECO:0000256" key="1">
    <source>
        <dbReference type="SAM" id="MobiDB-lite"/>
    </source>
</evidence>
<keyword evidence="5" id="KW-1185">Reference proteome</keyword>
<evidence type="ECO:0000313" key="2">
    <source>
        <dbReference type="EMBL" id="ANY16098.1"/>
    </source>
</evidence>
<dbReference type="EMBL" id="CYTV01000015">
    <property type="protein sequence ID" value="CUJ10640.1"/>
    <property type="molecule type" value="Genomic_DNA"/>
</dbReference>